<accession>A0A6C0H397</accession>
<dbReference type="AlphaFoldDB" id="A0A6C0H397"/>
<protein>
    <submittedName>
        <fullName evidence="1">Uncharacterized protein</fullName>
    </submittedName>
</protein>
<name>A0A6C0H397_9ZZZZ</name>
<evidence type="ECO:0000313" key="1">
    <source>
        <dbReference type="EMBL" id="QHT74523.1"/>
    </source>
</evidence>
<dbReference type="EMBL" id="MN739851">
    <property type="protein sequence ID" value="QHT74523.1"/>
    <property type="molecule type" value="Genomic_DNA"/>
</dbReference>
<organism evidence="1">
    <name type="scientific">viral metagenome</name>
    <dbReference type="NCBI Taxonomy" id="1070528"/>
    <lineage>
        <taxon>unclassified sequences</taxon>
        <taxon>metagenomes</taxon>
        <taxon>organismal metagenomes</taxon>
    </lineage>
</organism>
<sequence length="66" mass="7582">MPSMFDIIKHCNCQKKVDYVKIKTGSNDPQISKKMRFSQYVNTNSAKTVYNSDVQSQLLSRGIIPR</sequence>
<reference evidence="1" key="1">
    <citation type="journal article" date="2020" name="Nature">
        <title>Giant virus diversity and host interactions through global metagenomics.</title>
        <authorList>
            <person name="Schulz F."/>
            <person name="Roux S."/>
            <person name="Paez-Espino D."/>
            <person name="Jungbluth S."/>
            <person name="Walsh D.A."/>
            <person name="Denef V.J."/>
            <person name="McMahon K.D."/>
            <person name="Konstantinidis K.T."/>
            <person name="Eloe-Fadrosh E.A."/>
            <person name="Kyrpides N.C."/>
            <person name="Woyke T."/>
        </authorList>
    </citation>
    <scope>NUCLEOTIDE SEQUENCE</scope>
    <source>
        <strain evidence="1">GVMAG-M-3300023179-59</strain>
    </source>
</reference>
<proteinExistence type="predicted"/>